<dbReference type="InterPro" id="IPR019787">
    <property type="entry name" value="Znf_PHD-finger"/>
</dbReference>
<dbReference type="InterPro" id="IPR001487">
    <property type="entry name" value="Bromodomain"/>
</dbReference>
<proteinExistence type="predicted"/>
<sequence length="961" mass="111220">MSSEIILSTQKTSGRRGRPRKHPLDTDKLLKQQERKLLRLQQQLEEQKRKLQQKEIYSLENKPREECSYKDFYPDLNIREPLSIVIKSPPTSIAEAEKSKEADPLKSPTSDEYETASEGEEAVEIANPIINQQRKLPIPSFQVDTTHNSGNNELPIFKRPENHYIRYTEPSESQLFNTIEYDMDEQDEIWLKILNNERRKEKLGELTADLFENIIDQLEKEWFDLVKNLPKRVSEELTFPEDSKCAICDDGECENSNAIVFCDGCNLAVHQDCYGVPYIPEGQWLCRKCMVSPDKPVSCIFCPTEGGAFKQTTTNQWGHLLCAIWIPEVSLGNSVYMEPIDNIANIPKSRWKLTCYICRRRQGACIQCDNKHCFTAFHVTCARWARLYMKMKPPNSHYDDVALKAFCDKHTPKDYKEQIDVGKSIAAAQQWFLNQRHKKRQQMPRRRYVDEELEADSSDNPIEDNVQKKKSKRKRKNSVTQLLSTSKAARAHQHHYSAGAPVAPQYIMHKLENMKCVREANLRKKSSLIKSVCRYWSLKRESKRGAPLLKRLHLEPWTASASQLKESEVEAAQKASSLMNLRSDLEKVRILTEQVQKREKQKLDRARKQKAYLELILFPLDYVIGPVLDQISDLDKNGIFRYPVTQEIAPDYQTIVKEPISFSEIADKIESHAYTGFDQFENDVSLIWKNCMTYNRSDTSYYKLAQRLKRVSVGLMAKAREAYEALDTDRQTGFLNVQVDSEIFAFGDDESHSHVCVELNQNLDDLAKENKPNTIENEKDQQLEEEKEDDEQSAPDNEPLTPPPLKPTVHTKAKLPIKRKATTKNIDGPPKKRKAFINLVQDLPDKFKISNTHRFSMERRLTRSKTEESKRSLRSRSTPRVTLEKKGKNLNPLRRKPVVETKRTKNQRSSGIELNEQNKSDTLMDKKKSQTISFKLQYKDKEIVWARVPGYPSHPAEVSPL</sequence>
<dbReference type="FunFam" id="3.30.40.10:FF:000008">
    <property type="entry name" value="Bromodomain containing 1, isoform CRA_a"/>
    <property type="match status" value="1"/>
</dbReference>
<feature type="region of interest" description="Disordered" evidence="11">
    <location>
        <begin position="93"/>
        <end position="115"/>
    </location>
</feature>
<comment type="caution">
    <text evidence="15">The sequence shown here is derived from an EMBL/GenBank/DDBJ whole genome shotgun (WGS) entry which is preliminary data.</text>
</comment>
<protein>
    <recommendedName>
        <fullName evidence="17">Peregrin</fullName>
    </recommendedName>
</protein>
<evidence type="ECO:0000256" key="5">
    <source>
        <dbReference type="ARBA" id="ARBA00022833"/>
    </source>
</evidence>
<keyword evidence="3" id="KW-0677">Repeat</keyword>
<evidence type="ECO:0000256" key="9">
    <source>
        <dbReference type="PROSITE-ProRule" id="PRU00146"/>
    </source>
</evidence>
<dbReference type="PANTHER" id="PTHR13793:SF107">
    <property type="entry name" value="BROMODOMAIN-CONTAINING PROTEIN HOMOLOG"/>
    <property type="match status" value="1"/>
</dbReference>
<gene>
    <name evidence="15" type="ORF">G6F64_000336</name>
</gene>
<dbReference type="FunFam" id="3.30.40.10:FF:000007">
    <property type="entry name" value="Bromodomain containing 1, isoform CRA_b"/>
    <property type="match status" value="1"/>
</dbReference>
<dbReference type="InterPro" id="IPR019786">
    <property type="entry name" value="Zinc_finger_PHD-type_CS"/>
</dbReference>
<dbReference type="InterPro" id="IPR036427">
    <property type="entry name" value="Bromodomain-like_sf"/>
</dbReference>
<keyword evidence="6 8" id="KW-0103">Bromodomain</keyword>
<dbReference type="SUPFAM" id="SSF47370">
    <property type="entry name" value="Bromodomain"/>
    <property type="match status" value="1"/>
</dbReference>
<dbReference type="InterPro" id="IPR013083">
    <property type="entry name" value="Znf_RING/FYVE/PHD"/>
</dbReference>
<dbReference type="PROSITE" id="PS50014">
    <property type="entry name" value="BROMODOMAIN_2"/>
    <property type="match status" value="1"/>
</dbReference>
<dbReference type="SMART" id="SM00297">
    <property type="entry name" value="BROMO"/>
    <property type="match status" value="1"/>
</dbReference>
<feature type="compositionally biased region" description="Polar residues" evidence="11">
    <location>
        <begin position="1"/>
        <end position="12"/>
    </location>
</feature>
<keyword evidence="2" id="KW-0479">Metal-binding</keyword>
<dbReference type="InterPro" id="IPR011011">
    <property type="entry name" value="Znf_FYVE_PHD"/>
</dbReference>
<feature type="domain" description="PHD-type" evidence="13">
    <location>
        <begin position="242"/>
        <end position="292"/>
    </location>
</feature>
<evidence type="ECO:0000259" key="14">
    <source>
        <dbReference type="PROSITE" id="PS51805"/>
    </source>
</evidence>
<evidence type="ECO:0000313" key="15">
    <source>
        <dbReference type="EMBL" id="KAG1315831.1"/>
    </source>
</evidence>
<organism evidence="15 16">
    <name type="scientific">Rhizopus oryzae</name>
    <name type="common">Mucormycosis agent</name>
    <name type="synonym">Rhizopus arrhizus var. delemar</name>
    <dbReference type="NCBI Taxonomy" id="64495"/>
    <lineage>
        <taxon>Eukaryota</taxon>
        <taxon>Fungi</taxon>
        <taxon>Fungi incertae sedis</taxon>
        <taxon>Mucoromycota</taxon>
        <taxon>Mucoromycotina</taxon>
        <taxon>Mucoromycetes</taxon>
        <taxon>Mucorales</taxon>
        <taxon>Mucorineae</taxon>
        <taxon>Rhizopodaceae</taxon>
        <taxon>Rhizopus</taxon>
    </lineage>
</organism>
<feature type="compositionally biased region" description="Polar residues" evidence="11">
    <location>
        <begin position="478"/>
        <end position="487"/>
    </location>
</feature>
<feature type="compositionally biased region" description="Basic and acidic residues" evidence="11">
    <location>
        <begin position="95"/>
        <end position="104"/>
    </location>
</feature>
<dbReference type="PANTHER" id="PTHR13793">
    <property type="entry name" value="PHD FINGER PROTEINS"/>
    <property type="match status" value="1"/>
</dbReference>
<feature type="compositionally biased region" description="Basic and acidic residues" evidence="11">
    <location>
        <begin position="916"/>
        <end position="926"/>
    </location>
</feature>
<feature type="region of interest" description="Disordered" evidence="11">
    <location>
        <begin position="767"/>
        <end position="832"/>
    </location>
</feature>
<evidence type="ECO:0000256" key="8">
    <source>
        <dbReference type="PROSITE-ProRule" id="PRU00035"/>
    </source>
</evidence>
<feature type="compositionally biased region" description="Basic residues" evidence="11">
    <location>
        <begin position="468"/>
        <end position="477"/>
    </location>
</feature>
<dbReference type="Gene3D" id="3.30.40.10">
    <property type="entry name" value="Zinc/RING finger domain, C3HC4 (zinc finger)"/>
    <property type="match status" value="2"/>
</dbReference>
<evidence type="ECO:0000256" key="6">
    <source>
        <dbReference type="ARBA" id="ARBA00023117"/>
    </source>
</evidence>
<evidence type="ECO:0000259" key="13">
    <source>
        <dbReference type="PROSITE" id="PS50016"/>
    </source>
</evidence>
<dbReference type="Pfam" id="PF13832">
    <property type="entry name" value="zf-HC5HC2H_2"/>
    <property type="match status" value="1"/>
</dbReference>
<keyword evidence="4 9" id="KW-0863">Zinc-finger</keyword>
<evidence type="ECO:0000313" key="16">
    <source>
        <dbReference type="Proteomes" id="UP000716291"/>
    </source>
</evidence>
<evidence type="ECO:0008006" key="17">
    <source>
        <dbReference type="Google" id="ProtNLM"/>
    </source>
</evidence>
<name>A0A9P6XKA3_RHIOR</name>
<feature type="compositionally biased region" description="Basic and acidic residues" evidence="11">
    <location>
        <begin position="767"/>
        <end position="784"/>
    </location>
</feature>
<evidence type="ECO:0000256" key="7">
    <source>
        <dbReference type="ARBA" id="ARBA00023242"/>
    </source>
</evidence>
<feature type="region of interest" description="Disordered" evidence="11">
    <location>
        <begin position="1"/>
        <end position="29"/>
    </location>
</feature>
<dbReference type="CDD" id="cd15670">
    <property type="entry name" value="ePHD_BRPF"/>
    <property type="match status" value="1"/>
</dbReference>
<dbReference type="Pfam" id="PF13831">
    <property type="entry name" value="PHD_2"/>
    <property type="match status" value="1"/>
</dbReference>
<dbReference type="InterPro" id="IPR019542">
    <property type="entry name" value="Enhancer_polycomb-like_N"/>
</dbReference>
<evidence type="ECO:0000256" key="4">
    <source>
        <dbReference type="ARBA" id="ARBA00022771"/>
    </source>
</evidence>
<dbReference type="InterPro" id="IPR034732">
    <property type="entry name" value="EPHD"/>
</dbReference>
<feature type="compositionally biased region" description="Basic and acidic residues" evidence="11">
    <location>
        <begin position="860"/>
        <end position="871"/>
    </location>
</feature>
<feature type="coiled-coil region" evidence="10">
    <location>
        <begin position="30"/>
        <end position="57"/>
    </location>
</feature>
<dbReference type="Proteomes" id="UP000716291">
    <property type="component" value="Unassembled WGS sequence"/>
</dbReference>
<comment type="subcellular location">
    <subcellularLocation>
        <location evidence="1">Nucleus</location>
    </subcellularLocation>
</comment>
<dbReference type="Pfam" id="PF10513">
    <property type="entry name" value="EPL1"/>
    <property type="match status" value="1"/>
</dbReference>
<feature type="domain" description="Bromo" evidence="12">
    <location>
        <begin position="632"/>
        <end position="702"/>
    </location>
</feature>
<keyword evidence="7" id="KW-0539">Nucleus</keyword>
<dbReference type="GO" id="GO:0005634">
    <property type="term" value="C:nucleus"/>
    <property type="evidence" value="ECO:0007669"/>
    <property type="project" value="UniProtKB-SubCell"/>
</dbReference>
<accession>A0A9P6XKA3</accession>
<dbReference type="InterPro" id="IPR001965">
    <property type="entry name" value="Znf_PHD"/>
</dbReference>
<dbReference type="OrthoDB" id="20839at2759"/>
<dbReference type="PROSITE" id="PS50016">
    <property type="entry name" value="ZF_PHD_2"/>
    <property type="match status" value="1"/>
</dbReference>
<feature type="region of interest" description="Disordered" evidence="11">
    <location>
        <begin position="451"/>
        <end position="497"/>
    </location>
</feature>
<feature type="region of interest" description="Disordered" evidence="11">
    <location>
        <begin position="860"/>
        <end position="926"/>
    </location>
</feature>
<dbReference type="SMART" id="SM00249">
    <property type="entry name" value="PHD"/>
    <property type="match status" value="2"/>
</dbReference>
<dbReference type="GO" id="GO:0008270">
    <property type="term" value="F:zinc ion binding"/>
    <property type="evidence" value="ECO:0007669"/>
    <property type="project" value="UniProtKB-KW"/>
</dbReference>
<dbReference type="GO" id="GO:0006357">
    <property type="term" value="P:regulation of transcription by RNA polymerase II"/>
    <property type="evidence" value="ECO:0007669"/>
    <property type="project" value="TreeGrafter"/>
</dbReference>
<dbReference type="InterPro" id="IPR050701">
    <property type="entry name" value="Histone_Mod_Regulator"/>
</dbReference>
<keyword evidence="16" id="KW-1185">Reference proteome</keyword>
<dbReference type="Pfam" id="PF00439">
    <property type="entry name" value="Bromodomain"/>
    <property type="match status" value="1"/>
</dbReference>
<reference evidence="15" key="1">
    <citation type="journal article" date="2020" name="Microb. Genom.">
        <title>Genetic diversity of clinical and environmental Mucorales isolates obtained from an investigation of mucormycosis cases among solid organ transplant recipients.</title>
        <authorList>
            <person name="Nguyen M.H."/>
            <person name="Kaul D."/>
            <person name="Muto C."/>
            <person name="Cheng S.J."/>
            <person name="Richter R.A."/>
            <person name="Bruno V.M."/>
            <person name="Liu G."/>
            <person name="Beyhan S."/>
            <person name="Sundermann A.J."/>
            <person name="Mounaud S."/>
            <person name="Pasculle A.W."/>
            <person name="Nierman W.C."/>
            <person name="Driscoll E."/>
            <person name="Cumbie R."/>
            <person name="Clancy C.J."/>
            <person name="Dupont C.L."/>
        </authorList>
    </citation>
    <scope>NUCLEOTIDE SEQUENCE</scope>
    <source>
        <strain evidence="15">GL11</strain>
    </source>
</reference>
<dbReference type="AlphaFoldDB" id="A0A9P6XKA3"/>
<evidence type="ECO:0000259" key="12">
    <source>
        <dbReference type="PROSITE" id="PS50014"/>
    </source>
</evidence>
<evidence type="ECO:0000256" key="3">
    <source>
        <dbReference type="ARBA" id="ARBA00022737"/>
    </source>
</evidence>
<dbReference type="PROSITE" id="PS51805">
    <property type="entry name" value="EPHD"/>
    <property type="match status" value="1"/>
</dbReference>
<evidence type="ECO:0000256" key="10">
    <source>
        <dbReference type="SAM" id="Coils"/>
    </source>
</evidence>
<dbReference type="CDD" id="cd04369">
    <property type="entry name" value="Bromodomain"/>
    <property type="match status" value="1"/>
</dbReference>
<dbReference type="PRINTS" id="PR00503">
    <property type="entry name" value="BROMODOMAIN"/>
</dbReference>
<dbReference type="Gene3D" id="1.20.920.10">
    <property type="entry name" value="Bromodomain-like"/>
    <property type="match status" value="1"/>
</dbReference>
<dbReference type="PROSITE" id="PS01359">
    <property type="entry name" value="ZF_PHD_1"/>
    <property type="match status" value="1"/>
</dbReference>
<dbReference type="EMBL" id="JAANQT010000020">
    <property type="protein sequence ID" value="KAG1315831.1"/>
    <property type="molecule type" value="Genomic_DNA"/>
</dbReference>
<evidence type="ECO:0000256" key="1">
    <source>
        <dbReference type="ARBA" id="ARBA00004123"/>
    </source>
</evidence>
<dbReference type="CDD" id="cd15492">
    <property type="entry name" value="PHD_BRPF_JADE_like"/>
    <property type="match status" value="1"/>
</dbReference>
<evidence type="ECO:0000256" key="2">
    <source>
        <dbReference type="ARBA" id="ARBA00022723"/>
    </source>
</evidence>
<dbReference type="GO" id="GO:0006325">
    <property type="term" value="P:chromatin organization"/>
    <property type="evidence" value="ECO:0007669"/>
    <property type="project" value="UniProtKB-ARBA"/>
</dbReference>
<evidence type="ECO:0000256" key="11">
    <source>
        <dbReference type="SAM" id="MobiDB-lite"/>
    </source>
</evidence>
<dbReference type="SUPFAM" id="SSF57903">
    <property type="entry name" value="FYVE/PHD zinc finger"/>
    <property type="match status" value="2"/>
</dbReference>
<keyword evidence="5" id="KW-0862">Zinc</keyword>
<feature type="compositionally biased region" description="Basic residues" evidence="11">
    <location>
        <begin position="809"/>
        <end position="822"/>
    </location>
</feature>
<keyword evidence="10" id="KW-0175">Coiled coil</keyword>
<feature type="domain" description="PHD-type" evidence="14">
    <location>
        <begin position="296"/>
        <end position="411"/>
    </location>
</feature>